<dbReference type="Proteomes" id="UP000192923">
    <property type="component" value="Unassembled WGS sequence"/>
</dbReference>
<dbReference type="EMBL" id="FXAM01000001">
    <property type="protein sequence ID" value="SMF97271.1"/>
    <property type="molecule type" value="Genomic_DNA"/>
</dbReference>
<dbReference type="PROSITE" id="PS50110">
    <property type="entry name" value="RESPONSE_REGULATORY"/>
    <property type="match status" value="2"/>
</dbReference>
<evidence type="ECO:0000256" key="2">
    <source>
        <dbReference type="PROSITE-ProRule" id="PRU00169"/>
    </source>
</evidence>
<sequence length="261" mass="28731">MKVEELSILLVEPSPTQIKLIQRHLTEAGVGHVEGVHSGEEALALMTGYVPDLVVSAMYLPDMTAPELVAALRRNPGWAGVGFMLVSSETDIHTLEPLRQAGILAILPKPFDHEHLRRALRSTADYLDPAAAVPVAFQDLRVLVVDDSTTSRKHMARTLNALGIDHVLTAQDGMEAVDLVERHLFDLVVTDLHMPELDGQGLVEHIRRRMGNASMPILMVTSEQSQARLASVEQAGVSAICDKPFDLQHLREILWRVLDEG</sequence>
<dbReference type="InterPro" id="IPR001789">
    <property type="entry name" value="Sig_transdc_resp-reg_receiver"/>
</dbReference>
<evidence type="ECO:0000313" key="4">
    <source>
        <dbReference type="EMBL" id="SMF97271.1"/>
    </source>
</evidence>
<dbReference type="Gene3D" id="3.40.50.2300">
    <property type="match status" value="2"/>
</dbReference>
<dbReference type="AlphaFoldDB" id="A0A1Y6D3U5"/>
<proteinExistence type="predicted"/>
<feature type="modified residue" description="4-aspartylphosphate" evidence="2">
    <location>
        <position position="191"/>
    </location>
</feature>
<dbReference type="PANTHER" id="PTHR44591:SF3">
    <property type="entry name" value="RESPONSE REGULATORY DOMAIN-CONTAINING PROTEIN"/>
    <property type="match status" value="1"/>
</dbReference>
<organism evidence="4 5">
    <name type="scientific">Methylomagnum ishizawai</name>
    <dbReference type="NCBI Taxonomy" id="1760988"/>
    <lineage>
        <taxon>Bacteria</taxon>
        <taxon>Pseudomonadati</taxon>
        <taxon>Pseudomonadota</taxon>
        <taxon>Gammaproteobacteria</taxon>
        <taxon>Methylococcales</taxon>
        <taxon>Methylococcaceae</taxon>
        <taxon>Methylomagnum</taxon>
    </lineage>
</organism>
<keyword evidence="1 2" id="KW-0597">Phosphoprotein</keyword>
<dbReference type="GO" id="GO:0000160">
    <property type="term" value="P:phosphorelay signal transduction system"/>
    <property type="evidence" value="ECO:0007669"/>
    <property type="project" value="InterPro"/>
</dbReference>
<evidence type="ECO:0000259" key="3">
    <source>
        <dbReference type="PROSITE" id="PS50110"/>
    </source>
</evidence>
<keyword evidence="5" id="KW-1185">Reference proteome</keyword>
<gene>
    <name evidence="4" type="ORF">SAMN02949497_4693</name>
</gene>
<accession>A0A1Y6D3U5</accession>
<dbReference type="InterPro" id="IPR011006">
    <property type="entry name" value="CheY-like_superfamily"/>
</dbReference>
<dbReference type="CDD" id="cd00156">
    <property type="entry name" value="REC"/>
    <property type="match status" value="1"/>
</dbReference>
<dbReference type="SMART" id="SM00448">
    <property type="entry name" value="REC"/>
    <property type="match status" value="2"/>
</dbReference>
<evidence type="ECO:0000313" key="5">
    <source>
        <dbReference type="Proteomes" id="UP000192923"/>
    </source>
</evidence>
<protein>
    <submittedName>
        <fullName evidence="4">Two-component system, chemotaxis family, response regulator CheY</fullName>
    </submittedName>
</protein>
<dbReference type="STRING" id="1760988.SAMN02949497_4693"/>
<name>A0A1Y6D3U5_9GAMM</name>
<feature type="domain" description="Response regulatory" evidence="3">
    <location>
        <begin position="141"/>
        <end position="258"/>
    </location>
</feature>
<dbReference type="SUPFAM" id="SSF52172">
    <property type="entry name" value="CheY-like"/>
    <property type="match status" value="2"/>
</dbReference>
<dbReference type="InterPro" id="IPR050595">
    <property type="entry name" value="Bact_response_regulator"/>
</dbReference>
<dbReference type="PANTHER" id="PTHR44591">
    <property type="entry name" value="STRESS RESPONSE REGULATOR PROTEIN 1"/>
    <property type="match status" value="1"/>
</dbReference>
<evidence type="ECO:0000256" key="1">
    <source>
        <dbReference type="ARBA" id="ARBA00022553"/>
    </source>
</evidence>
<dbReference type="Pfam" id="PF00072">
    <property type="entry name" value="Response_reg"/>
    <property type="match status" value="2"/>
</dbReference>
<feature type="domain" description="Response regulatory" evidence="3">
    <location>
        <begin position="7"/>
        <end position="124"/>
    </location>
</feature>
<comment type="caution">
    <text evidence="2">Lacks conserved residue(s) required for the propagation of feature annotation.</text>
</comment>
<reference evidence="4 5" key="1">
    <citation type="submission" date="2016-12" db="EMBL/GenBank/DDBJ databases">
        <authorList>
            <person name="Song W.-J."/>
            <person name="Kurnit D.M."/>
        </authorList>
    </citation>
    <scope>NUCLEOTIDE SEQUENCE [LARGE SCALE GENOMIC DNA]</scope>
    <source>
        <strain evidence="4 5">175</strain>
    </source>
</reference>
<dbReference type="RefSeq" id="WP_254899447.1">
    <property type="nucleotide sequence ID" value="NZ_FXAM01000001.1"/>
</dbReference>